<evidence type="ECO:0000313" key="1">
    <source>
        <dbReference type="EMBL" id="KAJ8640135.1"/>
    </source>
</evidence>
<keyword evidence="2" id="KW-1185">Reference proteome</keyword>
<proteinExistence type="predicted"/>
<name>A0ACC2M3A2_PERAE</name>
<sequence>MKKWVDHKRRPLEFKEGDKVMVKVLPQQPKAFRKVHKGLVRRNEGPFPILQKVWNVSYKLQQPAWLKKIHPIFHVSHLKPYHEDMEDPSRCFSHCTPCIITMTGDKEVESILAKYEVHQEGGPELKEYLVKWKGLLA</sequence>
<accession>A0ACC2M3A2</accession>
<dbReference type="Proteomes" id="UP001234297">
    <property type="component" value="Chromosome 5"/>
</dbReference>
<organism evidence="1 2">
    <name type="scientific">Persea americana</name>
    <name type="common">Avocado</name>
    <dbReference type="NCBI Taxonomy" id="3435"/>
    <lineage>
        <taxon>Eukaryota</taxon>
        <taxon>Viridiplantae</taxon>
        <taxon>Streptophyta</taxon>
        <taxon>Embryophyta</taxon>
        <taxon>Tracheophyta</taxon>
        <taxon>Spermatophyta</taxon>
        <taxon>Magnoliopsida</taxon>
        <taxon>Magnoliidae</taxon>
        <taxon>Laurales</taxon>
        <taxon>Lauraceae</taxon>
        <taxon>Persea</taxon>
    </lineage>
</organism>
<dbReference type="EMBL" id="CM056813">
    <property type="protein sequence ID" value="KAJ8640135.1"/>
    <property type="molecule type" value="Genomic_DNA"/>
</dbReference>
<protein>
    <submittedName>
        <fullName evidence="1">Uncharacterized protein</fullName>
    </submittedName>
</protein>
<gene>
    <name evidence="1" type="ORF">MRB53_016829</name>
</gene>
<reference evidence="1 2" key="1">
    <citation type="journal article" date="2022" name="Hortic Res">
        <title>A haplotype resolved chromosomal level avocado genome allows analysis of novel avocado genes.</title>
        <authorList>
            <person name="Nath O."/>
            <person name="Fletcher S.J."/>
            <person name="Hayward A."/>
            <person name="Shaw L.M."/>
            <person name="Masouleh A.K."/>
            <person name="Furtado A."/>
            <person name="Henry R.J."/>
            <person name="Mitter N."/>
        </authorList>
    </citation>
    <scope>NUCLEOTIDE SEQUENCE [LARGE SCALE GENOMIC DNA]</scope>
    <source>
        <strain evidence="2">cv. Hass</strain>
    </source>
</reference>
<evidence type="ECO:0000313" key="2">
    <source>
        <dbReference type="Proteomes" id="UP001234297"/>
    </source>
</evidence>
<comment type="caution">
    <text evidence="1">The sequence shown here is derived from an EMBL/GenBank/DDBJ whole genome shotgun (WGS) entry which is preliminary data.</text>
</comment>